<keyword evidence="1" id="KW-1133">Transmembrane helix</keyword>
<accession>A0ABP5HIL0</accession>
<dbReference type="EMBL" id="BAAAPE010000008">
    <property type="protein sequence ID" value="GAA2078150.1"/>
    <property type="molecule type" value="Genomic_DNA"/>
</dbReference>
<comment type="caution">
    <text evidence="2">The sequence shown here is derived from an EMBL/GenBank/DDBJ whole genome shotgun (WGS) entry which is preliminary data.</text>
</comment>
<feature type="transmembrane region" description="Helical" evidence="1">
    <location>
        <begin position="60"/>
        <end position="78"/>
    </location>
</feature>
<keyword evidence="3" id="KW-1185">Reference proteome</keyword>
<reference evidence="3" key="1">
    <citation type="journal article" date="2019" name="Int. J. Syst. Evol. Microbiol.">
        <title>The Global Catalogue of Microorganisms (GCM) 10K type strain sequencing project: providing services to taxonomists for standard genome sequencing and annotation.</title>
        <authorList>
            <consortium name="The Broad Institute Genomics Platform"/>
            <consortium name="The Broad Institute Genome Sequencing Center for Infectious Disease"/>
            <person name="Wu L."/>
            <person name="Ma J."/>
        </authorList>
    </citation>
    <scope>NUCLEOTIDE SEQUENCE [LARGE SCALE GENOMIC DNA]</scope>
    <source>
        <strain evidence="3">JCM 15478</strain>
    </source>
</reference>
<evidence type="ECO:0008006" key="4">
    <source>
        <dbReference type="Google" id="ProtNLM"/>
    </source>
</evidence>
<keyword evidence="1" id="KW-0472">Membrane</keyword>
<proteinExistence type="predicted"/>
<name>A0ABP5HIL0_9ACTN</name>
<organism evidence="2 3">
    <name type="scientific">Streptomyces albiaxialis</name>
    <dbReference type="NCBI Taxonomy" id="329523"/>
    <lineage>
        <taxon>Bacteria</taxon>
        <taxon>Bacillati</taxon>
        <taxon>Actinomycetota</taxon>
        <taxon>Actinomycetes</taxon>
        <taxon>Kitasatosporales</taxon>
        <taxon>Streptomycetaceae</taxon>
        <taxon>Streptomyces</taxon>
    </lineage>
</organism>
<protein>
    <recommendedName>
        <fullName evidence="4">Integral membrane protein</fullName>
    </recommendedName>
</protein>
<feature type="transmembrane region" description="Helical" evidence="1">
    <location>
        <begin position="135"/>
        <end position="155"/>
    </location>
</feature>
<evidence type="ECO:0000313" key="2">
    <source>
        <dbReference type="EMBL" id="GAA2078150.1"/>
    </source>
</evidence>
<keyword evidence="1" id="KW-0812">Transmembrane</keyword>
<gene>
    <name evidence="2" type="ORF">GCM10009801_34860</name>
</gene>
<dbReference type="Proteomes" id="UP001500016">
    <property type="component" value="Unassembled WGS sequence"/>
</dbReference>
<sequence>MAAAGIRTARAAVFTALCVTLSAGAHVLLSGAPVPLTAFAAIAAGVFLLAFAFADRERGFAGIAALLIPLELAADTVFTTGQHACYGQAGGPVTGPLRSVGVDLLCGGGGVGTPLARMAAQGGGAGPVPLGADPAVPWLLLAAHLGVGLLAAVWLRRGEAAVARLLRAAAATAFRPLRIAFAVCRTAAPAGPVRAPRFRPVRTERSLPLLTHSVHRRGPPSWAASAA</sequence>
<evidence type="ECO:0000313" key="3">
    <source>
        <dbReference type="Proteomes" id="UP001500016"/>
    </source>
</evidence>
<evidence type="ECO:0000256" key="1">
    <source>
        <dbReference type="SAM" id="Phobius"/>
    </source>
</evidence>
<feature type="transmembrane region" description="Helical" evidence="1">
    <location>
        <begin position="34"/>
        <end position="53"/>
    </location>
</feature>